<dbReference type="SUPFAM" id="SSF56784">
    <property type="entry name" value="HAD-like"/>
    <property type="match status" value="1"/>
</dbReference>
<accession>A0AAT9F8S2</accession>
<reference evidence="2" key="1">
    <citation type="journal article" date="2014" name="Appl. Environ. Microbiol.">
        <title>Molecular Epidemiology of Cases of Mycoplasma californicum Infection in Japan.</title>
        <authorList>
            <person name="Hata E."/>
            <person name="Suzuki K."/>
            <person name="Hanyu H."/>
            <person name="Itoh M."/>
            <person name="Higuchi H."/>
            <person name="Kobayashi H."/>
        </authorList>
    </citation>
    <scope>NUCLEOTIDE SEQUENCE</scope>
    <source>
        <strain evidence="2">HAZ160_1</strain>
    </source>
</reference>
<dbReference type="InterPro" id="IPR006379">
    <property type="entry name" value="HAD-SF_hydro_IIB"/>
</dbReference>
<proteinExistence type="predicted"/>
<dbReference type="InterPro" id="IPR036412">
    <property type="entry name" value="HAD-like_sf"/>
</dbReference>
<dbReference type="PANTHER" id="PTHR10000:SF8">
    <property type="entry name" value="HAD SUPERFAMILY HYDROLASE-LIKE, TYPE 3"/>
    <property type="match status" value="1"/>
</dbReference>
<comment type="cofactor">
    <cofactor evidence="1">
        <name>Mg(2+)</name>
        <dbReference type="ChEBI" id="CHEBI:18420"/>
    </cofactor>
</comment>
<evidence type="ECO:0000313" key="2">
    <source>
        <dbReference type="EMBL" id="BAP01308.1"/>
    </source>
</evidence>
<gene>
    <name evidence="2" type="primary">cof</name>
    <name evidence="2" type="ORF">MCAL160_0987</name>
</gene>
<dbReference type="GO" id="GO:0005829">
    <property type="term" value="C:cytosol"/>
    <property type="evidence" value="ECO:0007669"/>
    <property type="project" value="TreeGrafter"/>
</dbReference>
<reference evidence="2" key="3">
    <citation type="journal article" date="2019" name="Vet. Microbiol.">
        <title>Mutations associated with change of susceptibility to lincosamides and/or macrolides in field and laboratory-derived Mycoplasma californicum strains in Japan, and development of a rapid detection method for these mutations.</title>
        <authorList>
            <person name="Hata E."/>
            <person name="Nagai K."/>
            <person name="Murakami K."/>
        </authorList>
    </citation>
    <scope>NUCLEOTIDE SEQUENCE</scope>
    <source>
        <strain evidence="2">HAZ160_1</strain>
    </source>
</reference>
<dbReference type="Gene3D" id="3.40.50.1000">
    <property type="entry name" value="HAD superfamily/HAD-like"/>
    <property type="match status" value="1"/>
</dbReference>
<evidence type="ECO:0008006" key="3">
    <source>
        <dbReference type="Google" id="ProtNLM"/>
    </source>
</evidence>
<organism evidence="2">
    <name type="scientific">Mycoplasmopsis californica HAZ160_1</name>
    <dbReference type="NCBI Taxonomy" id="1397850"/>
    <lineage>
        <taxon>Bacteria</taxon>
        <taxon>Bacillati</taxon>
        <taxon>Mycoplasmatota</taxon>
        <taxon>Mycoplasmoidales</taxon>
        <taxon>Metamycoplasmataceae</taxon>
        <taxon>Mycoplasmopsis</taxon>
    </lineage>
</organism>
<dbReference type="Gene3D" id="3.30.1240.10">
    <property type="match status" value="1"/>
</dbReference>
<dbReference type="InterPro" id="IPR023214">
    <property type="entry name" value="HAD_sf"/>
</dbReference>
<dbReference type="RefSeq" id="WP_052462029.1">
    <property type="nucleotide sequence ID" value="NZ_AP013353.1"/>
</dbReference>
<reference evidence="2" key="4">
    <citation type="submission" date="2024-06" db="EMBL/GenBank/DDBJ databases">
        <authorList>
            <consortium name="Mycoplasma californicum genome sequencing consortium"/>
            <person name="Hata E."/>
            <person name="Tanaka K."/>
            <person name="Tamamura Y."/>
        </authorList>
    </citation>
    <scope>NUCLEOTIDE SEQUENCE</scope>
    <source>
        <strain evidence="2">HAZ160_1</strain>
    </source>
</reference>
<dbReference type="KEGG" id="mcm:MCAL160_0987"/>
<evidence type="ECO:0000256" key="1">
    <source>
        <dbReference type="ARBA" id="ARBA00001946"/>
    </source>
</evidence>
<sequence length="273" mass="30826">MKNLKNKAKAYFLDMDGTFLDKPQGHQTVSERNVRAAIEVNKIKPVIFSTGRGNTEYTMDLARRVGSKYVVCLNGALIVDINNNELYRKIMDIKFVREVLKIFKEKKMYIYLNGIKHLYTDGNVDNQYMKTWALKNPRLSYADLDKIDVVSKILVFGLSVEETRELWEELKIKYPELAFYLVSNGTTIEVGPIDANKGKANSKVCEFLGIDPKDAFHIGDSANDMPVVGYLGKFICMAGSLDFVKEVADIVGPDYANAGLSKILEELEDINLD</sequence>
<dbReference type="NCBIfam" id="TIGR01484">
    <property type="entry name" value="HAD-SF-IIB"/>
    <property type="match status" value="1"/>
</dbReference>
<protein>
    <recommendedName>
        <fullName evidence="3">COF family HAD hydrolase protein</fullName>
    </recommendedName>
</protein>
<dbReference type="PANTHER" id="PTHR10000">
    <property type="entry name" value="PHOSPHOSERINE PHOSPHATASE"/>
    <property type="match status" value="1"/>
</dbReference>
<reference evidence="2" key="2">
    <citation type="journal article" date="2014" name="Genome Announc.">
        <title>Complete Genome Sequence of Mycoplasma californicum Strain HAZ160_1 from Bovine Mastitic Milk in Japan.</title>
        <authorList>
            <person name="Hata E."/>
            <person name="Murakami K."/>
        </authorList>
    </citation>
    <scope>NUCLEOTIDE SEQUENCE</scope>
    <source>
        <strain evidence="2">HAZ160_1</strain>
    </source>
</reference>
<dbReference type="GO" id="GO:0016791">
    <property type="term" value="F:phosphatase activity"/>
    <property type="evidence" value="ECO:0007669"/>
    <property type="project" value="TreeGrafter"/>
</dbReference>
<name>A0AAT9F8S2_9BACT</name>
<dbReference type="AlphaFoldDB" id="A0AAT9F8S2"/>
<dbReference type="EMBL" id="AP013353">
    <property type="protein sequence ID" value="BAP01308.1"/>
    <property type="molecule type" value="Genomic_DNA"/>
</dbReference>
<dbReference type="Pfam" id="PF08282">
    <property type="entry name" value="Hydrolase_3"/>
    <property type="match status" value="1"/>
</dbReference>
<dbReference type="GO" id="GO:0000287">
    <property type="term" value="F:magnesium ion binding"/>
    <property type="evidence" value="ECO:0007669"/>
    <property type="project" value="TreeGrafter"/>
</dbReference>